<sequence length="73" mass="8419">MDLSHDFYICLSRYDIVLGPYEKRSTTLRGTAGLQLIIVPKPSSSPWLLVIVPKPYPTVVMYFRQDHCILYVC</sequence>
<reference evidence="2" key="2">
    <citation type="journal article" date="2017" name="Nat. Plants">
        <title>The Aegilops tauschii genome reveals multiple impacts of transposons.</title>
        <authorList>
            <person name="Zhao G."/>
            <person name="Zou C."/>
            <person name="Li K."/>
            <person name="Wang K."/>
            <person name="Li T."/>
            <person name="Gao L."/>
            <person name="Zhang X."/>
            <person name="Wang H."/>
            <person name="Yang Z."/>
            <person name="Liu X."/>
            <person name="Jiang W."/>
            <person name="Mao L."/>
            <person name="Kong X."/>
            <person name="Jiao Y."/>
            <person name="Jia J."/>
        </authorList>
    </citation>
    <scope>NUCLEOTIDE SEQUENCE [LARGE SCALE GENOMIC DNA]</scope>
    <source>
        <strain evidence="2">cv. AL8/78</strain>
    </source>
</reference>
<reference evidence="1" key="3">
    <citation type="journal article" date="2017" name="Nature">
        <title>Genome sequence of the progenitor of the wheat D genome Aegilops tauschii.</title>
        <authorList>
            <person name="Luo M.C."/>
            <person name="Gu Y.Q."/>
            <person name="Puiu D."/>
            <person name="Wang H."/>
            <person name="Twardziok S.O."/>
            <person name="Deal K.R."/>
            <person name="Huo N."/>
            <person name="Zhu T."/>
            <person name="Wang L."/>
            <person name="Wang Y."/>
            <person name="McGuire P.E."/>
            <person name="Liu S."/>
            <person name="Long H."/>
            <person name="Ramasamy R.K."/>
            <person name="Rodriguez J.C."/>
            <person name="Van S.L."/>
            <person name="Yuan L."/>
            <person name="Wang Z."/>
            <person name="Xia Z."/>
            <person name="Xiao L."/>
            <person name="Anderson O.D."/>
            <person name="Ouyang S."/>
            <person name="Liang Y."/>
            <person name="Zimin A.V."/>
            <person name="Pertea G."/>
            <person name="Qi P."/>
            <person name="Bennetzen J.L."/>
            <person name="Dai X."/>
            <person name="Dawson M.W."/>
            <person name="Muller H.G."/>
            <person name="Kugler K."/>
            <person name="Rivarola-Duarte L."/>
            <person name="Spannagl M."/>
            <person name="Mayer K.F.X."/>
            <person name="Lu F.H."/>
            <person name="Bevan M.W."/>
            <person name="Leroy P."/>
            <person name="Li P."/>
            <person name="You F.M."/>
            <person name="Sun Q."/>
            <person name="Liu Z."/>
            <person name="Lyons E."/>
            <person name="Wicker T."/>
            <person name="Salzberg S.L."/>
            <person name="Devos K.M."/>
            <person name="Dvorak J."/>
        </authorList>
    </citation>
    <scope>NUCLEOTIDE SEQUENCE [LARGE SCALE GENOMIC DNA]</scope>
    <source>
        <strain evidence="1">cv. AL8/78</strain>
    </source>
</reference>
<evidence type="ECO:0000313" key="1">
    <source>
        <dbReference type="EnsemblPlants" id="AET4Gv20666900.4"/>
    </source>
</evidence>
<keyword evidence="2" id="KW-1185">Reference proteome</keyword>
<reference evidence="1" key="4">
    <citation type="submission" date="2019-03" db="UniProtKB">
        <authorList>
            <consortium name="EnsemblPlants"/>
        </authorList>
    </citation>
    <scope>IDENTIFICATION</scope>
</reference>
<protein>
    <submittedName>
        <fullName evidence="1">Uncharacterized protein</fullName>
    </submittedName>
</protein>
<dbReference type="EnsemblPlants" id="AET4Gv20666900.4">
    <property type="protein sequence ID" value="AET4Gv20666900.4"/>
    <property type="gene ID" value="AET4Gv20666900"/>
</dbReference>
<evidence type="ECO:0000313" key="2">
    <source>
        <dbReference type="Proteomes" id="UP000015105"/>
    </source>
</evidence>
<reference evidence="1" key="5">
    <citation type="journal article" date="2021" name="G3 (Bethesda)">
        <title>Aegilops tauschii genome assembly Aet v5.0 features greater sequence contiguity and improved annotation.</title>
        <authorList>
            <person name="Wang L."/>
            <person name="Zhu T."/>
            <person name="Rodriguez J.C."/>
            <person name="Deal K.R."/>
            <person name="Dubcovsky J."/>
            <person name="McGuire P.E."/>
            <person name="Lux T."/>
            <person name="Spannagl M."/>
            <person name="Mayer K.F.X."/>
            <person name="Baldrich P."/>
            <person name="Meyers B.C."/>
            <person name="Huo N."/>
            <person name="Gu Y.Q."/>
            <person name="Zhou H."/>
            <person name="Devos K.M."/>
            <person name="Bennetzen J.L."/>
            <person name="Unver T."/>
            <person name="Budak H."/>
            <person name="Gulick P.J."/>
            <person name="Galiba G."/>
            <person name="Kalapos B."/>
            <person name="Nelson D.R."/>
            <person name="Li P."/>
            <person name="You F.M."/>
            <person name="Luo M.C."/>
            <person name="Dvorak J."/>
        </authorList>
    </citation>
    <scope>NUCLEOTIDE SEQUENCE [LARGE SCALE GENOMIC DNA]</scope>
    <source>
        <strain evidence="1">cv. AL8/78</strain>
    </source>
</reference>
<accession>A0A453ISY3</accession>
<dbReference type="Proteomes" id="UP000015105">
    <property type="component" value="Chromosome 4D"/>
</dbReference>
<dbReference type="AlphaFoldDB" id="A0A453ISY3"/>
<organism evidence="1 2">
    <name type="scientific">Aegilops tauschii subsp. strangulata</name>
    <name type="common">Goatgrass</name>
    <dbReference type="NCBI Taxonomy" id="200361"/>
    <lineage>
        <taxon>Eukaryota</taxon>
        <taxon>Viridiplantae</taxon>
        <taxon>Streptophyta</taxon>
        <taxon>Embryophyta</taxon>
        <taxon>Tracheophyta</taxon>
        <taxon>Spermatophyta</taxon>
        <taxon>Magnoliopsida</taxon>
        <taxon>Liliopsida</taxon>
        <taxon>Poales</taxon>
        <taxon>Poaceae</taxon>
        <taxon>BOP clade</taxon>
        <taxon>Pooideae</taxon>
        <taxon>Triticodae</taxon>
        <taxon>Triticeae</taxon>
        <taxon>Triticinae</taxon>
        <taxon>Aegilops</taxon>
    </lineage>
</organism>
<name>A0A453ISY3_AEGTS</name>
<proteinExistence type="predicted"/>
<reference evidence="2" key="1">
    <citation type="journal article" date="2014" name="Science">
        <title>Ancient hybridizations among the ancestral genomes of bread wheat.</title>
        <authorList>
            <consortium name="International Wheat Genome Sequencing Consortium,"/>
            <person name="Marcussen T."/>
            <person name="Sandve S.R."/>
            <person name="Heier L."/>
            <person name="Spannagl M."/>
            <person name="Pfeifer M."/>
            <person name="Jakobsen K.S."/>
            <person name="Wulff B.B."/>
            <person name="Steuernagel B."/>
            <person name="Mayer K.F."/>
            <person name="Olsen O.A."/>
        </authorList>
    </citation>
    <scope>NUCLEOTIDE SEQUENCE [LARGE SCALE GENOMIC DNA]</scope>
    <source>
        <strain evidence="2">cv. AL8/78</strain>
    </source>
</reference>
<dbReference type="Gramene" id="AET4Gv20666900.4">
    <property type="protein sequence ID" value="AET4Gv20666900.4"/>
    <property type="gene ID" value="AET4Gv20666900"/>
</dbReference>